<keyword evidence="6" id="KW-1133">Transmembrane helix</keyword>
<evidence type="ECO:0000259" key="7">
    <source>
        <dbReference type="SMART" id="SM00563"/>
    </source>
</evidence>
<evidence type="ECO:0000313" key="8">
    <source>
        <dbReference type="EMBL" id="RKR83889.1"/>
    </source>
</evidence>
<protein>
    <submittedName>
        <fullName evidence="8">1-acyl-sn-glycerol-3-phosphate acyltransferase</fullName>
    </submittedName>
</protein>
<dbReference type="Pfam" id="PF01553">
    <property type="entry name" value="Acyltransferase"/>
    <property type="match status" value="1"/>
</dbReference>
<evidence type="ECO:0000256" key="2">
    <source>
        <dbReference type="ARBA" id="ARBA00022516"/>
    </source>
</evidence>
<evidence type="ECO:0000313" key="9">
    <source>
        <dbReference type="Proteomes" id="UP000268007"/>
    </source>
</evidence>
<dbReference type="AlphaFoldDB" id="A0A495J794"/>
<feature type="domain" description="Phospholipid/glycerol acyltransferase" evidence="7">
    <location>
        <begin position="72"/>
        <end position="187"/>
    </location>
</feature>
<dbReference type="InterPro" id="IPR002123">
    <property type="entry name" value="Plipid/glycerol_acylTrfase"/>
</dbReference>
<dbReference type="Proteomes" id="UP000268007">
    <property type="component" value="Unassembled WGS sequence"/>
</dbReference>
<gene>
    <name evidence="8" type="ORF">BDD43_4104</name>
</gene>
<dbReference type="SUPFAM" id="SSF69593">
    <property type="entry name" value="Glycerol-3-phosphate (1)-acyltransferase"/>
    <property type="match status" value="1"/>
</dbReference>
<dbReference type="GO" id="GO:0003841">
    <property type="term" value="F:1-acylglycerol-3-phosphate O-acyltransferase activity"/>
    <property type="evidence" value="ECO:0007669"/>
    <property type="project" value="TreeGrafter"/>
</dbReference>
<dbReference type="SMART" id="SM00563">
    <property type="entry name" value="PlsC"/>
    <property type="match status" value="1"/>
</dbReference>
<dbReference type="CDD" id="cd07989">
    <property type="entry name" value="LPLAT_AGPAT-like"/>
    <property type="match status" value="1"/>
</dbReference>
<dbReference type="PANTHER" id="PTHR10434:SF64">
    <property type="entry name" value="1-ACYL-SN-GLYCEROL-3-PHOSPHATE ACYLTRANSFERASE-RELATED"/>
    <property type="match status" value="1"/>
</dbReference>
<organism evidence="8 9">
    <name type="scientific">Mucilaginibacter gracilis</name>
    <dbReference type="NCBI Taxonomy" id="423350"/>
    <lineage>
        <taxon>Bacteria</taxon>
        <taxon>Pseudomonadati</taxon>
        <taxon>Bacteroidota</taxon>
        <taxon>Sphingobacteriia</taxon>
        <taxon>Sphingobacteriales</taxon>
        <taxon>Sphingobacteriaceae</taxon>
        <taxon>Mucilaginibacter</taxon>
    </lineage>
</organism>
<evidence type="ECO:0000256" key="5">
    <source>
        <dbReference type="ARBA" id="ARBA00023315"/>
    </source>
</evidence>
<keyword evidence="6" id="KW-0472">Membrane</keyword>
<sequence length="243" mass="28132">MILKKIHARFYRYSVGFFVALFYPLLYFYSRKPSRYATMNRLRQACSWCSSAISGIFYRVKYEQPIDWQRTYIVCPNHSSSLDVTACNMALKNNFHYMGKDAFLKNWALAIFFKSMDIPVNRESKMSSFKAFKKAAENLKNGRTLVIFPEGKIPDDYPPRLNEFKNGPFRLAIELKLPILPITCVDNWKIIWDTGLETGGSPGIGHVYVHKPIETSHLTLEDADRLKDEVFGIINTKFTSGQW</sequence>
<keyword evidence="4" id="KW-0443">Lipid metabolism</keyword>
<keyword evidence="6" id="KW-0812">Transmembrane</keyword>
<dbReference type="PANTHER" id="PTHR10434">
    <property type="entry name" value="1-ACYL-SN-GLYCEROL-3-PHOSPHATE ACYLTRANSFERASE"/>
    <property type="match status" value="1"/>
</dbReference>
<dbReference type="OrthoDB" id="9803035at2"/>
<dbReference type="EMBL" id="RBKU01000001">
    <property type="protein sequence ID" value="RKR83889.1"/>
    <property type="molecule type" value="Genomic_DNA"/>
</dbReference>
<keyword evidence="5 8" id="KW-0012">Acyltransferase</keyword>
<evidence type="ECO:0000256" key="4">
    <source>
        <dbReference type="ARBA" id="ARBA00023098"/>
    </source>
</evidence>
<keyword evidence="3 8" id="KW-0808">Transferase</keyword>
<comment type="pathway">
    <text evidence="1">Lipid metabolism.</text>
</comment>
<evidence type="ECO:0000256" key="6">
    <source>
        <dbReference type="SAM" id="Phobius"/>
    </source>
</evidence>
<dbReference type="GO" id="GO:0006654">
    <property type="term" value="P:phosphatidic acid biosynthetic process"/>
    <property type="evidence" value="ECO:0007669"/>
    <property type="project" value="TreeGrafter"/>
</dbReference>
<proteinExistence type="predicted"/>
<comment type="caution">
    <text evidence="8">The sequence shown here is derived from an EMBL/GenBank/DDBJ whole genome shotgun (WGS) entry which is preliminary data.</text>
</comment>
<evidence type="ECO:0000256" key="3">
    <source>
        <dbReference type="ARBA" id="ARBA00022679"/>
    </source>
</evidence>
<keyword evidence="2" id="KW-0444">Lipid biosynthesis</keyword>
<feature type="transmembrane region" description="Helical" evidence="6">
    <location>
        <begin position="12"/>
        <end position="30"/>
    </location>
</feature>
<keyword evidence="9" id="KW-1185">Reference proteome</keyword>
<name>A0A495J794_9SPHI</name>
<dbReference type="RefSeq" id="WP_121202050.1">
    <property type="nucleotide sequence ID" value="NZ_RBKU01000001.1"/>
</dbReference>
<reference evidence="8 9" key="1">
    <citation type="submission" date="2018-10" db="EMBL/GenBank/DDBJ databases">
        <title>Genomic Encyclopedia of Archaeal and Bacterial Type Strains, Phase II (KMG-II): from individual species to whole genera.</title>
        <authorList>
            <person name="Goeker M."/>
        </authorList>
    </citation>
    <scope>NUCLEOTIDE SEQUENCE [LARGE SCALE GENOMIC DNA]</scope>
    <source>
        <strain evidence="8 9">DSM 18602</strain>
    </source>
</reference>
<accession>A0A495J794</accession>
<evidence type="ECO:0000256" key="1">
    <source>
        <dbReference type="ARBA" id="ARBA00005189"/>
    </source>
</evidence>